<keyword evidence="2" id="KW-1185">Reference proteome</keyword>
<name>A0ACC1RYX6_9HYPO</name>
<evidence type="ECO:0000313" key="1">
    <source>
        <dbReference type="EMBL" id="KAJ3528561.1"/>
    </source>
</evidence>
<organism evidence="1 2">
    <name type="scientific">Fusarium decemcellulare</name>
    <dbReference type="NCBI Taxonomy" id="57161"/>
    <lineage>
        <taxon>Eukaryota</taxon>
        <taxon>Fungi</taxon>
        <taxon>Dikarya</taxon>
        <taxon>Ascomycota</taxon>
        <taxon>Pezizomycotina</taxon>
        <taxon>Sordariomycetes</taxon>
        <taxon>Hypocreomycetidae</taxon>
        <taxon>Hypocreales</taxon>
        <taxon>Nectriaceae</taxon>
        <taxon>Fusarium</taxon>
        <taxon>Fusarium decemcellulare species complex</taxon>
    </lineage>
</organism>
<protein>
    <submittedName>
        <fullName evidence="1">Uncharacterized protein</fullName>
    </submittedName>
</protein>
<dbReference type="Proteomes" id="UP001148629">
    <property type="component" value="Unassembled WGS sequence"/>
</dbReference>
<dbReference type="EMBL" id="JANRMS010001394">
    <property type="protein sequence ID" value="KAJ3528561.1"/>
    <property type="molecule type" value="Genomic_DNA"/>
</dbReference>
<gene>
    <name evidence="1" type="ORF">NM208_g10145</name>
</gene>
<reference evidence="1" key="1">
    <citation type="submission" date="2022-08" db="EMBL/GenBank/DDBJ databases">
        <title>Genome Sequence of Fusarium decemcellulare.</title>
        <authorList>
            <person name="Buettner E."/>
        </authorList>
    </citation>
    <scope>NUCLEOTIDE SEQUENCE</scope>
    <source>
        <strain evidence="1">Babe19</strain>
    </source>
</reference>
<comment type="caution">
    <text evidence="1">The sequence shown here is derived from an EMBL/GenBank/DDBJ whole genome shotgun (WGS) entry which is preliminary data.</text>
</comment>
<sequence>MRIINVQTFELRQFTSDAPPYAILSHKWSEEPSDEITFQDWKDLSTASTKPGYAKIWGACSETLNHGLEWLWVDTNCIDKGNPVELAENINPMFRFYAEAKVCFAYLRDVHPSPDHRYVQS</sequence>
<proteinExistence type="predicted"/>
<evidence type="ECO:0000313" key="2">
    <source>
        <dbReference type="Proteomes" id="UP001148629"/>
    </source>
</evidence>
<accession>A0ACC1RYX6</accession>